<feature type="region of interest" description="Disordered" evidence="1">
    <location>
        <begin position="1"/>
        <end position="69"/>
    </location>
</feature>
<sequence length="156" mass="17002">MKTRLSAPLRPLLSRPPSRNPSPRPGRGVAPLLPRPPRALPATVDLPFPGDAADSLPAAPDRSPDPSLPKLLTAAEVAAVFRRSERALRDWVRRGYLVPLRVGRSLYFREEEVRALLGGRMRQAILEARRERSGGARAARADAPAAGVPARWKTPS</sequence>
<evidence type="ECO:0000313" key="4">
    <source>
        <dbReference type="Proteomes" id="UP001258945"/>
    </source>
</evidence>
<reference evidence="3 4" key="1">
    <citation type="journal article" date="2019" name="Microb. Pathog.">
        <title>Comparison of VITEK 2, MALDI-TOF MS, 16S rRNA gene sequencing, and whole-genome sequencing for identification of Roseomonas mucosa.</title>
        <authorList>
            <person name="Rudolph W.W."/>
            <person name="Gunzer F."/>
            <person name="Trauth M."/>
            <person name="Bunk B."/>
            <person name="Bigge R."/>
            <person name="Schrottner P."/>
        </authorList>
    </citation>
    <scope>NUCLEOTIDE SEQUENCE [LARGE SCALE GENOMIC DNA]</scope>
    <source>
        <strain evidence="3 4">DSM 103800</strain>
    </source>
</reference>
<name>A0ABU3MJS0_9PROT</name>
<organism evidence="3 4">
    <name type="scientific">Roseomonas gilardii</name>
    <dbReference type="NCBI Taxonomy" id="257708"/>
    <lineage>
        <taxon>Bacteria</taxon>
        <taxon>Pseudomonadati</taxon>
        <taxon>Pseudomonadota</taxon>
        <taxon>Alphaproteobacteria</taxon>
        <taxon>Acetobacterales</taxon>
        <taxon>Roseomonadaceae</taxon>
        <taxon>Roseomonas</taxon>
    </lineage>
</organism>
<dbReference type="Proteomes" id="UP001258945">
    <property type="component" value="Unassembled WGS sequence"/>
</dbReference>
<evidence type="ECO:0000256" key="1">
    <source>
        <dbReference type="SAM" id="MobiDB-lite"/>
    </source>
</evidence>
<evidence type="ECO:0000313" key="3">
    <source>
        <dbReference type="EMBL" id="MDT8333208.1"/>
    </source>
</evidence>
<dbReference type="InterPro" id="IPR041657">
    <property type="entry name" value="HTH_17"/>
</dbReference>
<keyword evidence="4" id="KW-1185">Reference proteome</keyword>
<protein>
    <submittedName>
        <fullName evidence="3">Helix-turn-helix domain-containing protein</fullName>
    </submittedName>
</protein>
<dbReference type="EMBL" id="JAVVDO010000046">
    <property type="protein sequence ID" value="MDT8333208.1"/>
    <property type="molecule type" value="Genomic_DNA"/>
</dbReference>
<feature type="compositionally biased region" description="Low complexity" evidence="1">
    <location>
        <begin position="1"/>
        <end position="17"/>
    </location>
</feature>
<feature type="compositionally biased region" description="Low complexity" evidence="1">
    <location>
        <begin position="135"/>
        <end position="156"/>
    </location>
</feature>
<dbReference type="InterPro" id="IPR009061">
    <property type="entry name" value="DNA-bd_dom_put_sf"/>
</dbReference>
<evidence type="ECO:0000259" key="2">
    <source>
        <dbReference type="Pfam" id="PF12728"/>
    </source>
</evidence>
<comment type="caution">
    <text evidence="3">The sequence shown here is derived from an EMBL/GenBank/DDBJ whole genome shotgun (WGS) entry which is preliminary data.</text>
</comment>
<feature type="region of interest" description="Disordered" evidence="1">
    <location>
        <begin position="130"/>
        <end position="156"/>
    </location>
</feature>
<feature type="domain" description="Helix-turn-helix" evidence="2">
    <location>
        <begin position="71"/>
        <end position="118"/>
    </location>
</feature>
<dbReference type="SUPFAM" id="SSF46955">
    <property type="entry name" value="Putative DNA-binding domain"/>
    <property type="match status" value="1"/>
</dbReference>
<dbReference type="RefSeq" id="WP_314284436.1">
    <property type="nucleotide sequence ID" value="NZ_JAVVDO010000046.1"/>
</dbReference>
<gene>
    <name evidence="3" type="ORF">RQ831_19325</name>
</gene>
<proteinExistence type="predicted"/>
<dbReference type="Pfam" id="PF12728">
    <property type="entry name" value="HTH_17"/>
    <property type="match status" value="1"/>
</dbReference>
<accession>A0ABU3MJS0</accession>